<gene>
    <name evidence="10" type="primary">benA</name>
    <name evidence="10" type="ORF">ZRA01_17460</name>
</gene>
<comment type="similarity">
    <text evidence="1">Belongs to the bacterial ring-hydroxylating dioxygenase alpha subunit family.</text>
</comment>
<keyword evidence="3" id="KW-0479">Metal-binding</keyword>
<keyword evidence="11" id="KW-1185">Reference proteome</keyword>
<dbReference type="CDD" id="cd08879">
    <property type="entry name" value="RHO_alpha_C_AntDO-like"/>
    <property type="match status" value="1"/>
</dbReference>
<evidence type="ECO:0000313" key="10">
    <source>
        <dbReference type="EMBL" id="GEC95673.1"/>
    </source>
</evidence>
<evidence type="ECO:0000313" key="11">
    <source>
        <dbReference type="Proteomes" id="UP000318422"/>
    </source>
</evidence>
<proteinExistence type="inferred from homology"/>
<dbReference type="GO" id="GO:0005506">
    <property type="term" value="F:iron ion binding"/>
    <property type="evidence" value="ECO:0007669"/>
    <property type="project" value="InterPro"/>
</dbReference>
<organism evidence="10 11">
    <name type="scientific">Zoogloea ramigera</name>
    <dbReference type="NCBI Taxonomy" id="350"/>
    <lineage>
        <taxon>Bacteria</taxon>
        <taxon>Pseudomonadati</taxon>
        <taxon>Pseudomonadota</taxon>
        <taxon>Betaproteobacteria</taxon>
        <taxon>Rhodocyclales</taxon>
        <taxon>Zoogloeaceae</taxon>
        <taxon>Zoogloea</taxon>
    </lineage>
</organism>
<dbReference type="GO" id="GO:0051537">
    <property type="term" value="F:2 iron, 2 sulfur cluster binding"/>
    <property type="evidence" value="ECO:0007669"/>
    <property type="project" value="UniProtKB-KW"/>
</dbReference>
<dbReference type="Pfam" id="PF00355">
    <property type="entry name" value="Rieske"/>
    <property type="match status" value="1"/>
</dbReference>
<dbReference type="PANTHER" id="PTHR43756:SF1">
    <property type="entry name" value="3-PHENYLPROPIONATE_CINNAMIC ACID DIOXYGENASE SUBUNIT ALPHA"/>
    <property type="match status" value="1"/>
</dbReference>
<accession>A0A4Y4CWM2</accession>
<dbReference type="EMBL" id="BJNV01000024">
    <property type="protein sequence ID" value="GEC95673.1"/>
    <property type="molecule type" value="Genomic_DNA"/>
</dbReference>
<evidence type="ECO:0000256" key="3">
    <source>
        <dbReference type="ARBA" id="ARBA00022723"/>
    </source>
</evidence>
<comment type="caution">
    <text evidence="10">The sequence shown here is derived from an EMBL/GenBank/DDBJ whole genome shotgun (WGS) entry which is preliminary data.</text>
</comment>
<keyword evidence="4 10" id="KW-0223">Dioxygenase</keyword>
<keyword evidence="2" id="KW-0001">2Fe-2S</keyword>
<dbReference type="Gene3D" id="3.90.380.10">
    <property type="entry name" value="Naphthalene 1,2-dioxygenase Alpha Subunit, Chain A, domain 1"/>
    <property type="match status" value="1"/>
</dbReference>
<dbReference type="NCBIfam" id="TIGR03229">
    <property type="entry name" value="benzo_1_2_benA"/>
    <property type="match status" value="1"/>
</dbReference>
<dbReference type="InterPro" id="IPR017639">
    <property type="entry name" value="Benzo_1-2-diOase_lsu"/>
</dbReference>
<evidence type="ECO:0000256" key="5">
    <source>
        <dbReference type="ARBA" id="ARBA00023002"/>
    </source>
</evidence>
<dbReference type="PANTHER" id="PTHR43756">
    <property type="entry name" value="CHOLINE MONOOXYGENASE, CHLOROPLASTIC"/>
    <property type="match status" value="1"/>
</dbReference>
<dbReference type="PRINTS" id="PR00090">
    <property type="entry name" value="RNGDIOXGNASE"/>
</dbReference>
<dbReference type="Gene3D" id="2.102.10.10">
    <property type="entry name" value="Rieske [2Fe-2S] iron-sulphur domain"/>
    <property type="match status" value="1"/>
</dbReference>
<keyword evidence="6" id="KW-0408">Iron</keyword>
<keyword evidence="5" id="KW-0560">Oxidoreductase</keyword>
<evidence type="ECO:0000256" key="6">
    <source>
        <dbReference type="ARBA" id="ARBA00023004"/>
    </source>
</evidence>
<dbReference type="PROSITE" id="PS51296">
    <property type="entry name" value="RIESKE"/>
    <property type="match status" value="1"/>
</dbReference>
<evidence type="ECO:0000256" key="4">
    <source>
        <dbReference type="ARBA" id="ARBA00022964"/>
    </source>
</evidence>
<name>A0A4Y4CWM2_ZOORA</name>
<dbReference type="GO" id="GO:0051213">
    <property type="term" value="F:dioxygenase activity"/>
    <property type="evidence" value="ECO:0007669"/>
    <property type="project" value="UniProtKB-KW"/>
</dbReference>
<dbReference type="InterPro" id="IPR017941">
    <property type="entry name" value="Rieske_2Fe-2S"/>
</dbReference>
<dbReference type="InterPro" id="IPR015881">
    <property type="entry name" value="ARHD_Rieske_2Fe_2S"/>
</dbReference>
<evidence type="ECO:0000256" key="1">
    <source>
        <dbReference type="ARBA" id="ARBA00008751"/>
    </source>
</evidence>
<evidence type="ECO:0000256" key="7">
    <source>
        <dbReference type="ARBA" id="ARBA00023014"/>
    </source>
</evidence>
<feature type="domain" description="Rieske" evidence="9">
    <location>
        <begin position="54"/>
        <end position="141"/>
    </location>
</feature>
<evidence type="ECO:0000256" key="2">
    <source>
        <dbReference type="ARBA" id="ARBA00022714"/>
    </source>
</evidence>
<sequence length="459" mass="51938">MTQVNQDTQAKIAKLEAMLEEDTAKNMYRIDRAAFTDEELFELEMKHIFEGNWIFLAHESQIPNVNDYLNIYVGRQPVLITRDKTGQLHAMANTCTHRGATLARHKKGNKSSFTCPFHGWTFNNSGKLLKVKDQSPDAGYPECFNKNGSHDLVKLGAFENYRGFLFGSINPDVVPLADYLGEAAKIIDMIVDQAPDGIEVLRGIGAYTFDANWKLQAENGADGYHVTAVHWNYAATQGRRTADGKEDTIKAMSAGGWARQGGGSYSFKNGHMLLWTNWANPEDRPLWHKRDEWIAKFGEAKADWMLKKSRNLCIYPNVYLMDQFSSQIRVLRPISVDKTEATIYCIAPKGEEPAARARRLRQYEDFFNATGMATPDDLEEFRSCQHGFNARAVKWNDMTRGATHWVKGPDANADLIGLKPELSGIKTEDEGLYVMQHVYWLETMKKAYIAEQAEQDGAK</sequence>
<dbReference type="InterPro" id="IPR015879">
    <property type="entry name" value="Ring_hydroxy_dOase_asu_C_dom"/>
</dbReference>
<keyword evidence="7" id="KW-0411">Iron-sulfur</keyword>
<dbReference type="Proteomes" id="UP000318422">
    <property type="component" value="Unassembled WGS sequence"/>
</dbReference>
<evidence type="ECO:0000259" key="9">
    <source>
        <dbReference type="PROSITE" id="PS51296"/>
    </source>
</evidence>
<dbReference type="Pfam" id="PF00848">
    <property type="entry name" value="Ring_hydroxyl_A"/>
    <property type="match status" value="1"/>
</dbReference>
<dbReference type="AlphaFoldDB" id="A0A4Y4CWM2"/>
<dbReference type="InterPro" id="IPR001663">
    <property type="entry name" value="Rng_hydr_dOase-A"/>
</dbReference>
<dbReference type="PROSITE" id="PS00570">
    <property type="entry name" value="RING_HYDROXYL_ALPHA"/>
    <property type="match status" value="1"/>
</dbReference>
<evidence type="ECO:0000256" key="8">
    <source>
        <dbReference type="ARBA" id="ARBA00023027"/>
    </source>
</evidence>
<dbReference type="SUPFAM" id="SSF55961">
    <property type="entry name" value="Bet v1-like"/>
    <property type="match status" value="1"/>
</dbReference>
<keyword evidence="8" id="KW-0520">NAD</keyword>
<dbReference type="InterPro" id="IPR036922">
    <property type="entry name" value="Rieske_2Fe-2S_sf"/>
</dbReference>
<protein>
    <submittedName>
        <fullName evidence="10">Benzoate 1,2-dioxygenase large subunit</fullName>
    </submittedName>
</protein>
<dbReference type="SUPFAM" id="SSF50022">
    <property type="entry name" value="ISP domain"/>
    <property type="match status" value="1"/>
</dbReference>
<reference evidence="10 11" key="1">
    <citation type="submission" date="2019-06" db="EMBL/GenBank/DDBJ databases">
        <title>Whole genome shotgun sequence of Zoogloea ramigera NBRC 15342.</title>
        <authorList>
            <person name="Hosoyama A."/>
            <person name="Uohara A."/>
            <person name="Ohji S."/>
            <person name="Ichikawa N."/>
        </authorList>
    </citation>
    <scope>NUCLEOTIDE SEQUENCE [LARGE SCALE GENOMIC DNA]</scope>
    <source>
        <strain evidence="10 11">NBRC 15342</strain>
    </source>
</reference>